<evidence type="ECO:0000256" key="1">
    <source>
        <dbReference type="SAM" id="MobiDB-lite"/>
    </source>
</evidence>
<dbReference type="InterPro" id="IPR025312">
    <property type="entry name" value="DUF4216"/>
</dbReference>
<feature type="compositionally biased region" description="Acidic residues" evidence="1">
    <location>
        <begin position="327"/>
        <end position="348"/>
    </location>
</feature>
<feature type="compositionally biased region" description="Acidic residues" evidence="1">
    <location>
        <begin position="308"/>
        <end position="320"/>
    </location>
</feature>
<comment type="caution">
    <text evidence="3">The sequence shown here is derived from an EMBL/GenBank/DDBJ whole genome shotgun (WGS) entry which is preliminary data.</text>
</comment>
<gene>
    <name evidence="3" type="ORF">V6N12_036874</name>
</gene>
<dbReference type="EMBL" id="JBBPBM010000080">
    <property type="protein sequence ID" value="KAK8510962.1"/>
    <property type="molecule type" value="Genomic_DNA"/>
</dbReference>
<sequence length="348" mass="40289">MMAENEYSIFSQKVRTLGAAIYDTLSDSDFRMIQWYILNNCEEIEKYLNMHMEEVQKQGNVDLQQRHQAEFPSWLKRHVIKLNLEGSLESNNHLYVLGLGPDTLITRYTGIIVNGIRFHSIERGTSRRTQNNGVLVKGVHNSEEIDFYGQLIDIIELDYCNGNKVFIFKCDWWNVGDKKNGLRTNGDLISVNVSRKWYTGDPFVLATQAEQVFYIDDVKNGDNWKIVQKTNHRHIFNVPEVEGNESDLASNDDPYQQFEPVSNDVHQINIESNESLNQETEVEEIDSSFLSLKSRSMSNERTIHTDLFDGDDEDDYDDDTILNYLDGDGENEDIDEEKDDDDDDDDEL</sequence>
<organism evidence="3 4">
    <name type="scientific">Hibiscus sabdariffa</name>
    <name type="common">roselle</name>
    <dbReference type="NCBI Taxonomy" id="183260"/>
    <lineage>
        <taxon>Eukaryota</taxon>
        <taxon>Viridiplantae</taxon>
        <taxon>Streptophyta</taxon>
        <taxon>Embryophyta</taxon>
        <taxon>Tracheophyta</taxon>
        <taxon>Spermatophyta</taxon>
        <taxon>Magnoliopsida</taxon>
        <taxon>eudicotyledons</taxon>
        <taxon>Gunneridae</taxon>
        <taxon>Pentapetalae</taxon>
        <taxon>rosids</taxon>
        <taxon>malvids</taxon>
        <taxon>Malvales</taxon>
        <taxon>Malvaceae</taxon>
        <taxon>Malvoideae</taxon>
        <taxon>Hibiscus</taxon>
    </lineage>
</organism>
<protein>
    <recommendedName>
        <fullName evidence="2">DUF4216 domain-containing protein</fullName>
    </recommendedName>
</protein>
<evidence type="ECO:0000313" key="4">
    <source>
        <dbReference type="Proteomes" id="UP001472677"/>
    </source>
</evidence>
<name>A0ABR2BUY9_9ROSI</name>
<dbReference type="Proteomes" id="UP001472677">
    <property type="component" value="Unassembled WGS sequence"/>
</dbReference>
<accession>A0ABR2BUY9</accession>
<dbReference type="PANTHER" id="PTHR48258">
    <property type="entry name" value="DUF4218 DOMAIN-CONTAINING PROTEIN-RELATED"/>
    <property type="match status" value="1"/>
</dbReference>
<proteinExistence type="predicted"/>
<evidence type="ECO:0000259" key="2">
    <source>
        <dbReference type="Pfam" id="PF13952"/>
    </source>
</evidence>
<feature type="domain" description="DUF4216" evidence="2">
    <location>
        <begin position="155"/>
        <end position="227"/>
    </location>
</feature>
<dbReference type="Pfam" id="PF13952">
    <property type="entry name" value="DUF4216"/>
    <property type="match status" value="1"/>
</dbReference>
<feature type="region of interest" description="Disordered" evidence="1">
    <location>
        <begin position="305"/>
        <end position="348"/>
    </location>
</feature>
<keyword evidence="4" id="KW-1185">Reference proteome</keyword>
<reference evidence="3 4" key="1">
    <citation type="journal article" date="2024" name="G3 (Bethesda)">
        <title>Genome assembly of Hibiscus sabdariffa L. provides insights into metabolisms of medicinal natural products.</title>
        <authorList>
            <person name="Kim T."/>
        </authorList>
    </citation>
    <scope>NUCLEOTIDE SEQUENCE [LARGE SCALE GENOMIC DNA]</scope>
    <source>
        <strain evidence="3">TK-2024</strain>
        <tissue evidence="3">Old leaves</tissue>
    </source>
</reference>
<evidence type="ECO:0000313" key="3">
    <source>
        <dbReference type="EMBL" id="KAK8510962.1"/>
    </source>
</evidence>
<dbReference type="PANTHER" id="PTHR48258:SF6">
    <property type="entry name" value="LEUCINE-RICH REPEAT DOMAIN, L DOMAIN-CONTAINING PROTEIN"/>
    <property type="match status" value="1"/>
</dbReference>